<dbReference type="Gene3D" id="3.50.50.60">
    <property type="entry name" value="FAD/NAD(P)-binding domain"/>
    <property type="match status" value="1"/>
</dbReference>
<name>A0A6A6F0L0_9PEZI</name>
<organism evidence="1 2">
    <name type="scientific">Cercospora zeae-maydis SCOH1-5</name>
    <dbReference type="NCBI Taxonomy" id="717836"/>
    <lineage>
        <taxon>Eukaryota</taxon>
        <taxon>Fungi</taxon>
        <taxon>Dikarya</taxon>
        <taxon>Ascomycota</taxon>
        <taxon>Pezizomycotina</taxon>
        <taxon>Dothideomycetes</taxon>
        <taxon>Dothideomycetidae</taxon>
        <taxon>Mycosphaerellales</taxon>
        <taxon>Mycosphaerellaceae</taxon>
        <taxon>Cercospora</taxon>
    </lineage>
</organism>
<proteinExistence type="predicted"/>
<keyword evidence="2" id="KW-1185">Reference proteome</keyword>
<reference evidence="1" key="1">
    <citation type="journal article" date="2020" name="Stud. Mycol.">
        <title>101 Dothideomycetes genomes: a test case for predicting lifestyles and emergence of pathogens.</title>
        <authorList>
            <person name="Haridas S."/>
            <person name="Albert R."/>
            <person name="Binder M."/>
            <person name="Bloem J."/>
            <person name="Labutti K."/>
            <person name="Salamov A."/>
            <person name="Andreopoulos B."/>
            <person name="Baker S."/>
            <person name="Barry K."/>
            <person name="Bills G."/>
            <person name="Bluhm B."/>
            <person name="Cannon C."/>
            <person name="Castanera R."/>
            <person name="Culley D."/>
            <person name="Daum C."/>
            <person name="Ezra D."/>
            <person name="Gonzalez J."/>
            <person name="Henrissat B."/>
            <person name="Kuo A."/>
            <person name="Liang C."/>
            <person name="Lipzen A."/>
            <person name="Lutzoni F."/>
            <person name="Magnuson J."/>
            <person name="Mondo S."/>
            <person name="Nolan M."/>
            <person name="Ohm R."/>
            <person name="Pangilinan J."/>
            <person name="Park H.-J."/>
            <person name="Ramirez L."/>
            <person name="Alfaro M."/>
            <person name="Sun H."/>
            <person name="Tritt A."/>
            <person name="Yoshinaga Y."/>
            <person name="Zwiers L.-H."/>
            <person name="Turgeon B."/>
            <person name="Goodwin S."/>
            <person name="Spatafora J."/>
            <person name="Crous P."/>
            <person name="Grigoriev I."/>
        </authorList>
    </citation>
    <scope>NUCLEOTIDE SEQUENCE</scope>
    <source>
        <strain evidence="1">SCOH1-5</strain>
    </source>
</reference>
<dbReference type="EMBL" id="ML992713">
    <property type="protein sequence ID" value="KAF2206719.1"/>
    <property type="molecule type" value="Genomic_DNA"/>
</dbReference>
<evidence type="ECO:0000313" key="1">
    <source>
        <dbReference type="EMBL" id="KAF2206719.1"/>
    </source>
</evidence>
<dbReference type="Proteomes" id="UP000799539">
    <property type="component" value="Unassembled WGS sequence"/>
</dbReference>
<evidence type="ECO:0000313" key="2">
    <source>
        <dbReference type="Proteomes" id="UP000799539"/>
    </source>
</evidence>
<protein>
    <submittedName>
        <fullName evidence="1">Uncharacterized protein</fullName>
    </submittedName>
</protein>
<dbReference type="AlphaFoldDB" id="A0A6A6F0L0"/>
<accession>A0A6A6F0L0</accession>
<dbReference type="Gene3D" id="3.30.9.10">
    <property type="entry name" value="D-Amino Acid Oxidase, subunit A, domain 2"/>
    <property type="match status" value="1"/>
</dbReference>
<dbReference type="InterPro" id="IPR036188">
    <property type="entry name" value="FAD/NAD-bd_sf"/>
</dbReference>
<gene>
    <name evidence="1" type="ORF">CERZMDRAFT_103113</name>
</gene>
<sequence length="212" mass="23851">MADMALRRAPAIMIDRMSATCTKDREDDSESREFLPVIANRALESHAARSKPGVLCSSPLRLGVAFESGGVGRMQQAGLGVRPATAIDPELRALHVKCFLLATNTRLWRTQVWQRVYHGLRAQDFSSFYAGLAYEAIGAWSEWPELRDYYHKTGWVMLDREESDLADGIRKVFHDRGHDPTEDVALEKLDEYWNGIFSKGTDMQGFSIGRAA</sequence>